<sequence length="45" mass="5011">MKFKKPSKLLLNRMGLFLVLFSTIVTKSACLGFIGEPDVPKSLLE</sequence>
<reference evidence="1 2" key="1">
    <citation type="submission" date="2023-04" db="EMBL/GenBank/DDBJ databases">
        <title>Clostridium tannerae sp. nov., isolated from the fecal material of an alpaca.</title>
        <authorList>
            <person name="Miller S."/>
            <person name="Hendry M."/>
            <person name="King J."/>
            <person name="Sankaranarayanan K."/>
            <person name="Lawson P.A."/>
        </authorList>
    </citation>
    <scope>NUCLEOTIDE SEQUENCE [LARGE SCALE GENOMIC DNA]</scope>
    <source>
        <strain evidence="1 2">A1-XYC3</strain>
    </source>
</reference>
<keyword evidence="2" id="KW-1185">Reference proteome</keyword>
<dbReference type="InterPro" id="IPR009229">
    <property type="entry name" value="AgrD"/>
</dbReference>
<organism evidence="1 2">
    <name type="scientific">Clostridium tanneri</name>
    <dbReference type="NCBI Taxonomy" id="3037988"/>
    <lineage>
        <taxon>Bacteria</taxon>
        <taxon>Bacillati</taxon>
        <taxon>Bacillota</taxon>
        <taxon>Clostridia</taxon>
        <taxon>Eubacteriales</taxon>
        <taxon>Clostridiaceae</taxon>
        <taxon>Clostridium</taxon>
    </lineage>
</organism>
<dbReference type="NCBIfam" id="TIGR04223">
    <property type="entry name" value="quorum_AgrD"/>
    <property type="match status" value="1"/>
</dbReference>
<dbReference type="EMBL" id="JARUJP010000005">
    <property type="protein sequence ID" value="MDW8800706.1"/>
    <property type="molecule type" value="Genomic_DNA"/>
</dbReference>
<comment type="caution">
    <text evidence="1">The sequence shown here is derived from an EMBL/GenBank/DDBJ whole genome shotgun (WGS) entry which is preliminary data.</text>
</comment>
<dbReference type="Proteomes" id="UP001281656">
    <property type="component" value="Unassembled WGS sequence"/>
</dbReference>
<evidence type="ECO:0000313" key="1">
    <source>
        <dbReference type="EMBL" id="MDW8800706.1"/>
    </source>
</evidence>
<evidence type="ECO:0000313" key="2">
    <source>
        <dbReference type="Proteomes" id="UP001281656"/>
    </source>
</evidence>
<accession>A0ABU4JRW0</accession>
<dbReference type="RefSeq" id="WP_318797253.1">
    <property type="nucleotide sequence ID" value="NZ_JARUJP010000005.1"/>
</dbReference>
<name>A0ABU4JRW0_9CLOT</name>
<gene>
    <name evidence="1" type="ORF">P8V03_06010</name>
</gene>
<proteinExistence type="predicted"/>
<protein>
    <submittedName>
        <fullName evidence="1">Cyclic lactone autoinducer peptide</fullName>
    </submittedName>
</protein>